<dbReference type="InterPro" id="IPR011009">
    <property type="entry name" value="Kinase-like_dom_sf"/>
</dbReference>
<comment type="caution">
    <text evidence="2">The sequence shown here is derived from an EMBL/GenBank/DDBJ whole genome shotgun (WGS) entry which is preliminary data.</text>
</comment>
<feature type="domain" description="Aminoglycoside phosphotransferase" evidence="1">
    <location>
        <begin position="126"/>
        <end position="238"/>
    </location>
</feature>
<dbReference type="RefSeq" id="WP_358346989.1">
    <property type="nucleotide sequence ID" value="NZ_JBEZFP010000001.1"/>
</dbReference>
<dbReference type="InterPro" id="IPR002575">
    <property type="entry name" value="Aminoglycoside_PTrfase"/>
</dbReference>
<evidence type="ECO:0000259" key="1">
    <source>
        <dbReference type="Pfam" id="PF01636"/>
    </source>
</evidence>
<sequence>MPRREPWEALPEGVRRAVERHTGRVRSATAPEHGRLSEFSARLETEHGPVFCKGVRTDRPYASGHRNEVELAGFLPAAVAPLMLWTIERDGWLLLGSELAAGQPASLAPGSPDLAAVRGLVVTMAQELTPCPAVARDLTERWANAPSWSVLYVNPPGDLDPWAYENIGTLATLERRLSLAGNTLAHVDLNPGNVLVNGAHALAVDWAWASRGPVWLDPAYLVTRLIAHGHTPKEAEAWASTIPAFAGASDDDLTRFAARLSGMWEFVTRTPKAGPMARQLASVALNWARYRIEGAG</sequence>
<evidence type="ECO:0000313" key="2">
    <source>
        <dbReference type="EMBL" id="MEU8131954.1"/>
    </source>
</evidence>
<dbReference type="EMBL" id="JBEZFP010000001">
    <property type="protein sequence ID" value="MEU8131954.1"/>
    <property type="molecule type" value="Genomic_DNA"/>
</dbReference>
<evidence type="ECO:0000313" key="3">
    <source>
        <dbReference type="Proteomes" id="UP001551482"/>
    </source>
</evidence>
<dbReference type="Gene3D" id="3.90.1200.10">
    <property type="match status" value="1"/>
</dbReference>
<protein>
    <submittedName>
        <fullName evidence="2">Phosphotransferase</fullName>
    </submittedName>
</protein>
<accession>A0ABV3D889</accession>
<dbReference type="Proteomes" id="UP001551482">
    <property type="component" value="Unassembled WGS sequence"/>
</dbReference>
<reference evidence="2 3" key="1">
    <citation type="submission" date="2024-06" db="EMBL/GenBank/DDBJ databases">
        <title>The Natural Products Discovery Center: Release of the First 8490 Sequenced Strains for Exploring Actinobacteria Biosynthetic Diversity.</title>
        <authorList>
            <person name="Kalkreuter E."/>
            <person name="Kautsar S.A."/>
            <person name="Yang D."/>
            <person name="Bader C.D."/>
            <person name="Teijaro C.N."/>
            <person name="Fluegel L."/>
            <person name="Davis C.M."/>
            <person name="Simpson J.R."/>
            <person name="Lauterbach L."/>
            <person name="Steele A.D."/>
            <person name="Gui C."/>
            <person name="Meng S."/>
            <person name="Li G."/>
            <person name="Viehrig K."/>
            <person name="Ye F."/>
            <person name="Su P."/>
            <person name="Kiefer A.F."/>
            <person name="Nichols A."/>
            <person name="Cepeda A.J."/>
            <person name="Yan W."/>
            <person name="Fan B."/>
            <person name="Jiang Y."/>
            <person name="Adhikari A."/>
            <person name="Zheng C.-J."/>
            <person name="Schuster L."/>
            <person name="Cowan T.M."/>
            <person name="Smanski M.J."/>
            <person name="Chevrette M.G."/>
            <person name="De Carvalho L.P.S."/>
            <person name="Shen B."/>
        </authorList>
    </citation>
    <scope>NUCLEOTIDE SEQUENCE [LARGE SCALE GENOMIC DNA]</scope>
    <source>
        <strain evidence="2 3">NPDC048946</strain>
    </source>
</reference>
<organism evidence="2 3">
    <name type="scientific">Streptodolium elevatio</name>
    <dbReference type="NCBI Taxonomy" id="3157996"/>
    <lineage>
        <taxon>Bacteria</taxon>
        <taxon>Bacillati</taxon>
        <taxon>Actinomycetota</taxon>
        <taxon>Actinomycetes</taxon>
        <taxon>Kitasatosporales</taxon>
        <taxon>Streptomycetaceae</taxon>
        <taxon>Streptodolium</taxon>
    </lineage>
</organism>
<name>A0ABV3D889_9ACTN</name>
<dbReference type="SUPFAM" id="SSF56112">
    <property type="entry name" value="Protein kinase-like (PK-like)"/>
    <property type="match status" value="1"/>
</dbReference>
<gene>
    <name evidence="2" type="ORF">AB0C36_00430</name>
</gene>
<dbReference type="Pfam" id="PF01636">
    <property type="entry name" value="APH"/>
    <property type="match status" value="1"/>
</dbReference>
<keyword evidence="3" id="KW-1185">Reference proteome</keyword>
<proteinExistence type="predicted"/>